<comment type="similarity">
    <text evidence="7">Belongs to the binding-protein-dependent transport system permease family.</text>
</comment>
<evidence type="ECO:0000313" key="10">
    <source>
        <dbReference type="EMBL" id="TQM10867.1"/>
    </source>
</evidence>
<dbReference type="EMBL" id="VFPA01000002">
    <property type="protein sequence ID" value="TQM10867.1"/>
    <property type="molecule type" value="Genomic_DNA"/>
</dbReference>
<feature type="domain" description="ABC transmembrane type-1" evidence="9">
    <location>
        <begin position="95"/>
        <end position="287"/>
    </location>
</feature>
<dbReference type="PROSITE" id="PS50928">
    <property type="entry name" value="ABC_TM1"/>
    <property type="match status" value="1"/>
</dbReference>
<feature type="transmembrane region" description="Helical" evidence="7">
    <location>
        <begin position="33"/>
        <end position="54"/>
    </location>
</feature>
<dbReference type="Proteomes" id="UP000315677">
    <property type="component" value="Unassembled WGS sequence"/>
</dbReference>
<dbReference type="InterPro" id="IPR035906">
    <property type="entry name" value="MetI-like_sf"/>
</dbReference>
<comment type="caution">
    <text evidence="10">The sequence shown here is derived from an EMBL/GenBank/DDBJ whole genome shotgun (WGS) entry which is preliminary data.</text>
</comment>
<evidence type="ECO:0000256" key="5">
    <source>
        <dbReference type="ARBA" id="ARBA00022989"/>
    </source>
</evidence>
<evidence type="ECO:0000256" key="8">
    <source>
        <dbReference type="SAM" id="MobiDB-lite"/>
    </source>
</evidence>
<protein>
    <submittedName>
        <fullName evidence="10">Carbohydrate ABC transporter membrane protein 2 (CUT1 family)</fullName>
    </submittedName>
</protein>
<keyword evidence="4 7" id="KW-0812">Transmembrane</keyword>
<feature type="transmembrane region" description="Helical" evidence="7">
    <location>
        <begin position="207"/>
        <end position="232"/>
    </location>
</feature>
<evidence type="ECO:0000256" key="2">
    <source>
        <dbReference type="ARBA" id="ARBA00022448"/>
    </source>
</evidence>
<sequence>MTSISEIATVDAGPTAPREPAPTAPARRRRGRVLAHAGLALGAFVMLYPVLWMLSSSFKTQSEIFTSSSLVPVAPVLTNYADGWDGPGLPFWVYLLNSLLVCAGVVIGNLVSCSLAAYAFARMRFIGSGAFFALMLATIMLPHHVTLIAQYAIFRDLGWIDTFLPLVVPKFLATDAFFVFLMVQFIRGLPRELYEAARIDGCGPFQIYLRIVLPLLKPALVTTAIFSFIWTYNDFFSQLIYLSSPENLTVPLALRSFLDASGQSEWGQMFAMSVVTLVPVVAVFVIFQRKIVAGMAHTGLK</sequence>
<dbReference type="GO" id="GO:0055085">
    <property type="term" value="P:transmembrane transport"/>
    <property type="evidence" value="ECO:0007669"/>
    <property type="project" value="InterPro"/>
</dbReference>
<gene>
    <name evidence="10" type="ORF">FB558_3390</name>
</gene>
<accession>A0A543DNF0</accession>
<keyword evidence="3" id="KW-1003">Cell membrane</keyword>
<evidence type="ECO:0000256" key="6">
    <source>
        <dbReference type="ARBA" id="ARBA00023136"/>
    </source>
</evidence>
<comment type="subcellular location">
    <subcellularLocation>
        <location evidence="1 7">Cell membrane</location>
        <topology evidence="1 7">Multi-pass membrane protein</topology>
    </subcellularLocation>
</comment>
<keyword evidence="2 7" id="KW-0813">Transport</keyword>
<reference evidence="10 11" key="1">
    <citation type="submission" date="2019-06" db="EMBL/GenBank/DDBJ databases">
        <title>Sequencing the genomes of 1000 actinobacteria strains.</title>
        <authorList>
            <person name="Klenk H.-P."/>
        </authorList>
    </citation>
    <scope>NUCLEOTIDE SEQUENCE [LARGE SCALE GENOMIC DNA]</scope>
    <source>
        <strain evidence="10 11">DSM 45301</strain>
    </source>
</reference>
<name>A0A543DNF0_9PSEU</name>
<keyword evidence="11" id="KW-1185">Reference proteome</keyword>
<dbReference type="AlphaFoldDB" id="A0A543DNF0"/>
<feature type="transmembrane region" description="Helical" evidence="7">
    <location>
        <begin position="266"/>
        <end position="287"/>
    </location>
</feature>
<keyword evidence="5 7" id="KW-1133">Transmembrane helix</keyword>
<dbReference type="OrthoDB" id="5175345at2"/>
<evidence type="ECO:0000259" key="9">
    <source>
        <dbReference type="PROSITE" id="PS50928"/>
    </source>
</evidence>
<dbReference type="InterPro" id="IPR000515">
    <property type="entry name" value="MetI-like"/>
</dbReference>
<proteinExistence type="inferred from homology"/>
<dbReference type="RefSeq" id="WP_142054564.1">
    <property type="nucleotide sequence ID" value="NZ_VFPA01000002.1"/>
</dbReference>
<organism evidence="10 11">
    <name type="scientific">Pseudonocardia kunmingensis</name>
    <dbReference type="NCBI Taxonomy" id="630975"/>
    <lineage>
        <taxon>Bacteria</taxon>
        <taxon>Bacillati</taxon>
        <taxon>Actinomycetota</taxon>
        <taxon>Actinomycetes</taxon>
        <taxon>Pseudonocardiales</taxon>
        <taxon>Pseudonocardiaceae</taxon>
        <taxon>Pseudonocardia</taxon>
    </lineage>
</organism>
<dbReference type="SUPFAM" id="SSF161098">
    <property type="entry name" value="MetI-like"/>
    <property type="match status" value="1"/>
</dbReference>
<evidence type="ECO:0000256" key="1">
    <source>
        <dbReference type="ARBA" id="ARBA00004651"/>
    </source>
</evidence>
<keyword evidence="6 7" id="KW-0472">Membrane</keyword>
<dbReference type="Pfam" id="PF00528">
    <property type="entry name" value="BPD_transp_1"/>
    <property type="match status" value="1"/>
</dbReference>
<evidence type="ECO:0000313" key="11">
    <source>
        <dbReference type="Proteomes" id="UP000315677"/>
    </source>
</evidence>
<dbReference type="GO" id="GO:0005886">
    <property type="term" value="C:plasma membrane"/>
    <property type="evidence" value="ECO:0007669"/>
    <property type="project" value="UniProtKB-SubCell"/>
</dbReference>
<evidence type="ECO:0000256" key="7">
    <source>
        <dbReference type="RuleBase" id="RU363032"/>
    </source>
</evidence>
<feature type="transmembrane region" description="Helical" evidence="7">
    <location>
        <begin position="166"/>
        <end position="186"/>
    </location>
</feature>
<dbReference type="Gene3D" id="1.10.3720.10">
    <property type="entry name" value="MetI-like"/>
    <property type="match status" value="1"/>
</dbReference>
<dbReference type="PANTHER" id="PTHR43744">
    <property type="entry name" value="ABC TRANSPORTER PERMEASE PROTEIN MG189-RELATED-RELATED"/>
    <property type="match status" value="1"/>
</dbReference>
<dbReference type="CDD" id="cd06261">
    <property type="entry name" value="TM_PBP2"/>
    <property type="match status" value="1"/>
</dbReference>
<feature type="transmembrane region" description="Helical" evidence="7">
    <location>
        <begin position="130"/>
        <end position="154"/>
    </location>
</feature>
<feature type="region of interest" description="Disordered" evidence="8">
    <location>
        <begin position="1"/>
        <end position="29"/>
    </location>
</feature>
<dbReference type="PANTHER" id="PTHR43744:SF6">
    <property type="entry name" value="ABC TRANSPORTER PERMEASE PROTEIN YESQ-RELATED"/>
    <property type="match status" value="1"/>
</dbReference>
<evidence type="ECO:0000256" key="3">
    <source>
        <dbReference type="ARBA" id="ARBA00022475"/>
    </source>
</evidence>
<feature type="transmembrane region" description="Helical" evidence="7">
    <location>
        <begin position="91"/>
        <end position="118"/>
    </location>
</feature>
<evidence type="ECO:0000256" key="4">
    <source>
        <dbReference type="ARBA" id="ARBA00022692"/>
    </source>
</evidence>